<gene>
    <name evidence="6 8" type="primary">lipB</name>
    <name evidence="8" type="ORF">NCTC13100_01692</name>
</gene>
<dbReference type="InterPro" id="IPR020605">
    <property type="entry name" value="Octanoyltransferase_CS"/>
</dbReference>
<evidence type="ECO:0000256" key="3">
    <source>
        <dbReference type="ARBA" id="ARBA00022679"/>
    </source>
</evidence>
<dbReference type="GO" id="GO:0033819">
    <property type="term" value="F:lipoyl(octanoyl) transferase activity"/>
    <property type="evidence" value="ECO:0007669"/>
    <property type="project" value="UniProtKB-EC"/>
</dbReference>
<dbReference type="RefSeq" id="WP_018360870.1">
    <property type="nucleotide sequence ID" value="NZ_UGTI01000001.1"/>
</dbReference>
<dbReference type="HAMAP" id="MF_00013">
    <property type="entry name" value="LipB"/>
    <property type="match status" value="1"/>
</dbReference>
<feature type="binding site" evidence="6">
    <location>
        <begin position="441"/>
        <end position="443"/>
    </location>
    <ligand>
        <name>substrate</name>
    </ligand>
</feature>
<dbReference type="PROSITE" id="PS51733">
    <property type="entry name" value="BPL_LPL_CATALYTIC"/>
    <property type="match status" value="1"/>
</dbReference>
<dbReference type="PROSITE" id="PS01313">
    <property type="entry name" value="LIPB"/>
    <property type="match status" value="1"/>
</dbReference>
<dbReference type="Pfam" id="PF21948">
    <property type="entry name" value="LplA-B_cat"/>
    <property type="match status" value="1"/>
</dbReference>
<dbReference type="EMBL" id="UGTI01000001">
    <property type="protein sequence ID" value="SUB78514.1"/>
    <property type="molecule type" value="Genomic_DNA"/>
</dbReference>
<comment type="subcellular location">
    <subcellularLocation>
        <location evidence="6">Cytoplasm</location>
    </subcellularLocation>
</comment>
<feature type="domain" description="BPL/LPL catalytic" evidence="7">
    <location>
        <begin position="310"/>
        <end position="498"/>
    </location>
</feature>
<keyword evidence="4 6" id="KW-0012">Acyltransferase</keyword>
<dbReference type="EC" id="2.3.1.181" evidence="6"/>
<keyword evidence="3 6" id="KW-0808">Transferase</keyword>
<reference evidence="8 9" key="1">
    <citation type="submission" date="2018-06" db="EMBL/GenBank/DDBJ databases">
        <authorList>
            <consortium name="Pathogen Informatics"/>
            <person name="Doyle S."/>
        </authorList>
    </citation>
    <scope>NUCLEOTIDE SEQUENCE [LARGE SCALE GENOMIC DNA]</scope>
    <source>
        <strain evidence="8 9">NCTC13100</strain>
    </source>
</reference>
<dbReference type="SMART" id="SM00849">
    <property type="entry name" value="Lactamase_B"/>
    <property type="match status" value="1"/>
</dbReference>
<comment type="pathway">
    <text evidence="1 6">Protein modification; protein lipoylation via endogenous pathway; protein N(6)-(lipoyl)lysine from octanoyl-[acyl-carrier-protein]: step 1/2.</text>
</comment>
<proteinExistence type="inferred from homology"/>
<sequence length="507" mass="57403">MDVRVNPMRIILLGTGTSTGVPEVGCDCQVCKSDDPRDRRLRSSALVITPSGKKILIDCGPDFRQQALTVGLDYLDAIILTHEHYDHVSGLDDLRTIAWQRELPIYGEPNVIDAVKRKLYYYFSPNPYLGTPRLKLIEVHEKPFTIGDVTITPIRVFHGKLPILGYRIGDMTYITDMKTIAPEEIKKFEDSRLLIMNALRECKPHPTHQSFQEAEAVLSKVNSRVRCYFTHLSHHAPTHRNMEQMFPENIRPAYDFMELKLDTDSITQCDYQKEKAPFTYVDWGLIEYGEALNRQRSAFSEAVTRKKENQETDNLFILCEHPPVITFGLHAKSRNLLVSPEILREKGIELFETERGGDITFHGPGQLVGYPILDLEKFGMGLKEYIHTLESGIIELLVKYGIDAERKDGATGVWLDTGNPLKERKICAIGVKSSRYITMHGFALNINTDLSGFQLMNPCGFIGGRTTSIEHECGYAVDFSVVKAQLTDIYSKLFKSRLSKLPSPSGQ</sequence>
<keyword evidence="2 6" id="KW-0963">Cytoplasm</keyword>
<evidence type="ECO:0000313" key="8">
    <source>
        <dbReference type="EMBL" id="SUB78514.1"/>
    </source>
</evidence>
<accession>A0A379DKN4</accession>
<name>A0A379DKN4_9PORP</name>
<evidence type="ECO:0000256" key="4">
    <source>
        <dbReference type="ARBA" id="ARBA00023315"/>
    </source>
</evidence>
<dbReference type="Proteomes" id="UP000254263">
    <property type="component" value="Unassembled WGS sequence"/>
</dbReference>
<dbReference type="AlphaFoldDB" id="A0A379DKN4"/>
<dbReference type="InterPro" id="IPR004143">
    <property type="entry name" value="BPL_LPL_catalytic"/>
</dbReference>
<dbReference type="InterPro" id="IPR045864">
    <property type="entry name" value="aa-tRNA-synth_II/BPL/LPL"/>
</dbReference>
<comment type="function">
    <text evidence="5 6">Catalyzes the transfer of endogenously produced octanoic acid from octanoyl-acyl-carrier-protein onto the lipoyl domains of lipoate-dependent enzymes. Lipoyl-ACP can also act as a substrate although octanoyl-ACP is likely to be the physiological substrate.</text>
</comment>
<dbReference type="SUPFAM" id="SSF55681">
    <property type="entry name" value="Class II aaRS and biotin synthetases"/>
    <property type="match status" value="1"/>
</dbReference>
<dbReference type="SUPFAM" id="SSF56281">
    <property type="entry name" value="Metallo-hydrolase/oxidoreductase"/>
    <property type="match status" value="1"/>
</dbReference>
<evidence type="ECO:0000256" key="1">
    <source>
        <dbReference type="ARBA" id="ARBA00004821"/>
    </source>
</evidence>
<dbReference type="NCBIfam" id="NF010925">
    <property type="entry name" value="PRK14345.1"/>
    <property type="match status" value="1"/>
</dbReference>
<evidence type="ECO:0000259" key="7">
    <source>
        <dbReference type="PROSITE" id="PS51733"/>
    </source>
</evidence>
<feature type="binding site" evidence="6">
    <location>
        <begin position="428"/>
        <end position="430"/>
    </location>
    <ligand>
        <name>substrate</name>
    </ligand>
</feature>
<feature type="site" description="Lowers pKa of active site Cys" evidence="6">
    <location>
        <position position="425"/>
    </location>
</feature>
<dbReference type="PANTHER" id="PTHR10993:SF12">
    <property type="entry name" value="OCTANOYLTRANSFERASE"/>
    <property type="match status" value="1"/>
</dbReference>
<dbReference type="Pfam" id="PF12706">
    <property type="entry name" value="Lactamase_B_2"/>
    <property type="match status" value="1"/>
</dbReference>
<dbReference type="GO" id="GO:0005737">
    <property type="term" value="C:cytoplasm"/>
    <property type="evidence" value="ECO:0007669"/>
    <property type="project" value="UniProtKB-SubCell"/>
</dbReference>
<dbReference type="InterPro" id="IPR036866">
    <property type="entry name" value="RibonucZ/Hydroxyglut_hydro"/>
</dbReference>
<comment type="catalytic activity">
    <reaction evidence="6">
        <text>octanoyl-[ACP] + L-lysyl-[protein] = N(6)-octanoyl-L-lysyl-[protein] + holo-[ACP] + H(+)</text>
        <dbReference type="Rhea" id="RHEA:17665"/>
        <dbReference type="Rhea" id="RHEA-COMP:9636"/>
        <dbReference type="Rhea" id="RHEA-COMP:9685"/>
        <dbReference type="Rhea" id="RHEA-COMP:9752"/>
        <dbReference type="Rhea" id="RHEA-COMP:9928"/>
        <dbReference type="ChEBI" id="CHEBI:15378"/>
        <dbReference type="ChEBI" id="CHEBI:29969"/>
        <dbReference type="ChEBI" id="CHEBI:64479"/>
        <dbReference type="ChEBI" id="CHEBI:78463"/>
        <dbReference type="ChEBI" id="CHEBI:78809"/>
        <dbReference type="EC" id="2.3.1.181"/>
    </reaction>
</comment>
<feature type="active site" description="Acyl-thioester intermediate" evidence="6">
    <location>
        <position position="459"/>
    </location>
</feature>
<feature type="binding site" evidence="6">
    <location>
        <begin position="355"/>
        <end position="362"/>
    </location>
    <ligand>
        <name>substrate</name>
    </ligand>
</feature>
<dbReference type="Gene3D" id="3.60.15.10">
    <property type="entry name" value="Ribonuclease Z/Hydroxyacylglutathione hydrolase-like"/>
    <property type="match status" value="1"/>
</dbReference>
<dbReference type="CDD" id="cd16444">
    <property type="entry name" value="LipB"/>
    <property type="match status" value="1"/>
</dbReference>
<dbReference type="GO" id="GO:0009249">
    <property type="term" value="P:protein lipoylation"/>
    <property type="evidence" value="ECO:0007669"/>
    <property type="project" value="InterPro"/>
</dbReference>
<dbReference type="PANTHER" id="PTHR10993">
    <property type="entry name" value="OCTANOYLTRANSFERASE"/>
    <property type="match status" value="1"/>
</dbReference>
<comment type="similarity">
    <text evidence="6">Belongs to the LipB family.</text>
</comment>
<dbReference type="CDD" id="cd16279">
    <property type="entry name" value="metallo-hydrolase-like_MBL-fold"/>
    <property type="match status" value="1"/>
</dbReference>
<evidence type="ECO:0000256" key="5">
    <source>
        <dbReference type="ARBA" id="ARBA00024732"/>
    </source>
</evidence>
<dbReference type="Gene3D" id="3.30.930.10">
    <property type="entry name" value="Bira Bifunctional Protein, Domain 2"/>
    <property type="match status" value="1"/>
</dbReference>
<comment type="miscellaneous">
    <text evidence="6">In the reaction, the free carboxyl group of octanoic acid is attached via an amide linkage to the epsilon-amino group of a specific lysine residue of lipoyl domains of lipoate-dependent enzymes.</text>
</comment>
<dbReference type="InterPro" id="IPR001279">
    <property type="entry name" value="Metallo-B-lactamas"/>
</dbReference>
<organism evidence="8 9">
    <name type="scientific">Porphyromonas macacae</name>
    <dbReference type="NCBI Taxonomy" id="28115"/>
    <lineage>
        <taxon>Bacteria</taxon>
        <taxon>Pseudomonadati</taxon>
        <taxon>Bacteroidota</taxon>
        <taxon>Bacteroidia</taxon>
        <taxon>Bacteroidales</taxon>
        <taxon>Porphyromonadaceae</taxon>
        <taxon>Porphyromonas</taxon>
    </lineage>
</organism>
<dbReference type="NCBIfam" id="TIGR00214">
    <property type="entry name" value="lipB"/>
    <property type="match status" value="1"/>
</dbReference>
<evidence type="ECO:0000256" key="2">
    <source>
        <dbReference type="ARBA" id="ARBA00022490"/>
    </source>
</evidence>
<dbReference type="UniPathway" id="UPA00538">
    <property type="reaction ID" value="UER00592"/>
</dbReference>
<protein>
    <recommendedName>
        <fullName evidence="6">Octanoyltransferase</fullName>
        <ecNumber evidence="6">2.3.1.181</ecNumber>
    </recommendedName>
    <alternativeName>
        <fullName evidence="6">Lipoate-protein ligase B</fullName>
    </alternativeName>
    <alternativeName>
        <fullName evidence="6">Lipoyl/octanoyl transferase</fullName>
    </alternativeName>
    <alternativeName>
        <fullName evidence="6">Octanoyl-[acyl-carrier-protein]-protein N-octanoyltransferase</fullName>
    </alternativeName>
</protein>
<dbReference type="InterPro" id="IPR000544">
    <property type="entry name" value="Octanoyltransferase"/>
</dbReference>
<evidence type="ECO:0000256" key="6">
    <source>
        <dbReference type="HAMAP-Rule" id="MF_00013"/>
    </source>
</evidence>
<evidence type="ECO:0000313" key="9">
    <source>
        <dbReference type="Proteomes" id="UP000254263"/>
    </source>
</evidence>